<evidence type="ECO:0000313" key="1">
    <source>
        <dbReference type="EMBL" id="MBK7424382.1"/>
    </source>
</evidence>
<name>A0A9D7I9P9_9RHOO</name>
<accession>A0A9D7I9P9</accession>
<sequence length="534" mass="59926">MSALIYPLPSTTAIPDLQTGLQMLSLLTLANPQKAEGEINQFLDSLLQSPPQAEVYLNLLEELREPLCFVEEELARHYINKPLPLDEVEEQCFRQVVATWLKMAKAYAHCTRLDSAAIDAAHLLRRALTLQRSISYSGLAIVEHQRARRELAPGLWFDLHGYYSAAEKWGVVTLPVPDTLDPLGRSTNCTASFLSVLLSELAGPYSLSIRDQNLARRWASNWSHLVSLHPALPGESLPQFVIDLSQDVGLRLTADCLQTEHLRRLDTSRLATQLSQIRQKLRHKIPPAQIGLGEDCSSGQCRHLLEHLSRPWSQARATRKFRRRSTSGIAKLCIGFDAMYYYISGKELTPENVRTYSRLEFESLFAFRHMVDPTQELAVRQELLGFTVDQWEVVNQSPNGFRLMRSTAGKKMAHGQLLAICPNEGERFLLAQTTWLMQEQKGGLIAGVAALAGIPQAVAARPLGQGSVHNERYSRAFLLPAVPSVGTDQSLVIPQGWYRAGRILEINAEKPWRMKLIHVLDEGPDFERVSFVVV</sequence>
<reference evidence="1" key="1">
    <citation type="submission" date="2020-10" db="EMBL/GenBank/DDBJ databases">
        <title>Connecting structure to function with the recovery of over 1000 high-quality activated sludge metagenome-assembled genomes encoding full-length rRNA genes using long-read sequencing.</title>
        <authorList>
            <person name="Singleton C.M."/>
            <person name="Petriglieri F."/>
            <person name="Kristensen J.M."/>
            <person name="Kirkegaard R.H."/>
            <person name="Michaelsen T.Y."/>
            <person name="Andersen M.H."/>
            <person name="Karst S.M."/>
            <person name="Dueholm M.S."/>
            <person name="Nielsen P.H."/>
            <person name="Albertsen M."/>
        </authorList>
    </citation>
    <scope>NUCLEOTIDE SEQUENCE</scope>
    <source>
        <strain evidence="1">EsbW_18-Q3-R4-48_MAXAC.044</strain>
    </source>
</reference>
<comment type="caution">
    <text evidence="1">The sequence shown here is derived from an EMBL/GenBank/DDBJ whole genome shotgun (WGS) entry which is preliminary data.</text>
</comment>
<dbReference type="Proteomes" id="UP000886602">
    <property type="component" value="Unassembled WGS sequence"/>
</dbReference>
<evidence type="ECO:0000313" key="2">
    <source>
        <dbReference type="Proteomes" id="UP000886602"/>
    </source>
</evidence>
<dbReference type="AlphaFoldDB" id="A0A9D7I9P9"/>
<proteinExistence type="predicted"/>
<gene>
    <name evidence="1" type="ORF">IPJ48_15595</name>
</gene>
<evidence type="ECO:0008006" key="3">
    <source>
        <dbReference type="Google" id="ProtNLM"/>
    </source>
</evidence>
<dbReference type="EMBL" id="JADJNC010000029">
    <property type="protein sequence ID" value="MBK7424382.1"/>
    <property type="molecule type" value="Genomic_DNA"/>
</dbReference>
<organism evidence="1 2">
    <name type="scientific">Candidatus Propionivibrio dominans</name>
    <dbReference type="NCBI Taxonomy" id="2954373"/>
    <lineage>
        <taxon>Bacteria</taxon>
        <taxon>Pseudomonadati</taxon>
        <taxon>Pseudomonadota</taxon>
        <taxon>Betaproteobacteria</taxon>
        <taxon>Rhodocyclales</taxon>
        <taxon>Rhodocyclaceae</taxon>
        <taxon>Propionivibrio</taxon>
    </lineage>
</organism>
<protein>
    <recommendedName>
        <fullName evidence="3">Molecular chaperone</fullName>
    </recommendedName>
</protein>